<organism evidence="5 6">
    <name type="scientific">Cinchona calisaya</name>
    <dbReference type="NCBI Taxonomy" id="153742"/>
    <lineage>
        <taxon>Eukaryota</taxon>
        <taxon>Viridiplantae</taxon>
        <taxon>Streptophyta</taxon>
        <taxon>Embryophyta</taxon>
        <taxon>Tracheophyta</taxon>
        <taxon>Spermatophyta</taxon>
        <taxon>Magnoliopsida</taxon>
        <taxon>eudicotyledons</taxon>
        <taxon>Gunneridae</taxon>
        <taxon>Pentapetalae</taxon>
        <taxon>asterids</taxon>
        <taxon>lamiids</taxon>
        <taxon>Gentianales</taxon>
        <taxon>Rubiaceae</taxon>
        <taxon>Cinchonoideae</taxon>
        <taxon>Cinchoneae</taxon>
        <taxon>Cinchona</taxon>
    </lineage>
</organism>
<reference evidence="5 6" key="1">
    <citation type="submission" date="2024-11" db="EMBL/GenBank/DDBJ databases">
        <title>A near-complete genome assembly of Cinchona calisaya.</title>
        <authorList>
            <person name="Lian D.C."/>
            <person name="Zhao X.W."/>
            <person name="Wei L."/>
        </authorList>
    </citation>
    <scope>NUCLEOTIDE SEQUENCE [LARGE SCALE GENOMIC DNA]</scope>
    <source>
        <tissue evidence="5">Nenye</tissue>
    </source>
</reference>
<evidence type="ECO:0000256" key="3">
    <source>
        <dbReference type="ARBA" id="ARBA00023136"/>
    </source>
</evidence>
<dbReference type="InterPro" id="IPR023395">
    <property type="entry name" value="MCP_dom_sf"/>
</dbReference>
<evidence type="ECO:0000313" key="5">
    <source>
        <dbReference type="EMBL" id="KAL3530725.1"/>
    </source>
</evidence>
<dbReference type="AlphaFoldDB" id="A0ABD3AI51"/>
<name>A0ABD3AI51_9GENT</name>
<evidence type="ECO:0000313" key="6">
    <source>
        <dbReference type="Proteomes" id="UP001630127"/>
    </source>
</evidence>
<dbReference type="InterPro" id="IPR052867">
    <property type="entry name" value="ATP_Synthase_Subunit_6"/>
</dbReference>
<sequence length="170" mass="19323">MVINMGLLTSYNRSLSYFRESVGVSKSQAQFGAGIVSAFFAAACSYPYTHIAAIKDIMLTDGGRKYSYRAALYCLCEVFRPGGNFKIYSGIFRSYLQFTPYIVRYHDLYSPPINSQRGKDVRLAVLREWRRNWPFLVGFAITGTIIAKFSLGLTEEDAKNSPFVQRHRNV</sequence>
<keyword evidence="6" id="KW-1185">Reference proteome</keyword>
<dbReference type="SUPFAM" id="SSF103506">
    <property type="entry name" value="Mitochondrial carrier"/>
    <property type="match status" value="1"/>
</dbReference>
<dbReference type="PANTHER" id="PTHR34565:SF1">
    <property type="entry name" value="TRANSMEMBRANE PROTEIN"/>
    <property type="match status" value="1"/>
</dbReference>
<dbReference type="PANTHER" id="PTHR34565">
    <property type="entry name" value="TRANSMEMBRANE PROTEIN"/>
    <property type="match status" value="1"/>
</dbReference>
<keyword evidence="3 4" id="KW-0472">Membrane</keyword>
<evidence type="ECO:0000256" key="4">
    <source>
        <dbReference type="SAM" id="Phobius"/>
    </source>
</evidence>
<gene>
    <name evidence="5" type="ORF">ACH5RR_010047</name>
</gene>
<comment type="caution">
    <text evidence="5">The sequence shown here is derived from an EMBL/GenBank/DDBJ whole genome shotgun (WGS) entry which is preliminary data.</text>
</comment>
<dbReference type="Gene3D" id="1.50.40.10">
    <property type="entry name" value="Mitochondrial carrier domain"/>
    <property type="match status" value="1"/>
</dbReference>
<dbReference type="EMBL" id="JBJUIK010000004">
    <property type="protein sequence ID" value="KAL3530725.1"/>
    <property type="molecule type" value="Genomic_DNA"/>
</dbReference>
<protein>
    <submittedName>
        <fullName evidence="5">Uncharacterized protein</fullName>
    </submittedName>
</protein>
<proteinExistence type="predicted"/>
<evidence type="ECO:0000256" key="1">
    <source>
        <dbReference type="ARBA" id="ARBA00004370"/>
    </source>
</evidence>
<dbReference type="Proteomes" id="UP001630127">
    <property type="component" value="Unassembled WGS sequence"/>
</dbReference>
<feature type="transmembrane region" description="Helical" evidence="4">
    <location>
        <begin position="132"/>
        <end position="151"/>
    </location>
</feature>
<accession>A0ABD3AI51</accession>
<dbReference type="GO" id="GO:0016020">
    <property type="term" value="C:membrane"/>
    <property type="evidence" value="ECO:0007669"/>
    <property type="project" value="UniProtKB-SubCell"/>
</dbReference>
<keyword evidence="4" id="KW-1133">Transmembrane helix</keyword>
<comment type="subcellular location">
    <subcellularLocation>
        <location evidence="1">Membrane</location>
    </subcellularLocation>
</comment>
<evidence type="ECO:0000256" key="2">
    <source>
        <dbReference type="ARBA" id="ARBA00022692"/>
    </source>
</evidence>
<keyword evidence="2 4" id="KW-0812">Transmembrane</keyword>